<dbReference type="Proteomes" id="UP000886106">
    <property type="component" value="Unassembled WGS sequence"/>
</dbReference>
<sequence length="136" mass="15838">MFRYKLQRIRQKPLLATTLFFWSIYWLFNFLDKFFGGEKVSFWVGKDRLTQLTGFFGEIGITNPLVISGILILITLVEILAFYFYHKALINIFKGINPQKYFLKATVTSILLFSFFVAGDVVFGERGEVLEHTIYA</sequence>
<evidence type="ECO:0000313" key="2">
    <source>
        <dbReference type="EMBL" id="HHH14304.1"/>
    </source>
</evidence>
<proteinExistence type="predicted"/>
<feature type="transmembrane region" description="Helical" evidence="1">
    <location>
        <begin position="12"/>
        <end position="31"/>
    </location>
</feature>
<dbReference type="EMBL" id="DRNS01000087">
    <property type="protein sequence ID" value="HHH14304.1"/>
    <property type="molecule type" value="Genomic_DNA"/>
</dbReference>
<keyword evidence="1" id="KW-0472">Membrane</keyword>
<protein>
    <submittedName>
        <fullName evidence="2">Uncharacterized protein</fullName>
    </submittedName>
</protein>
<feature type="transmembrane region" description="Helical" evidence="1">
    <location>
        <begin position="65"/>
        <end position="85"/>
    </location>
</feature>
<feature type="non-terminal residue" evidence="2">
    <location>
        <position position="136"/>
    </location>
</feature>
<gene>
    <name evidence="2" type="ORF">ENJ78_01190</name>
</gene>
<accession>A0A7V5J0B6</accession>
<evidence type="ECO:0000256" key="1">
    <source>
        <dbReference type="SAM" id="Phobius"/>
    </source>
</evidence>
<feature type="transmembrane region" description="Helical" evidence="1">
    <location>
        <begin position="101"/>
        <end position="123"/>
    </location>
</feature>
<name>A0A7V5J0B6_UNCKA</name>
<keyword evidence="1" id="KW-0812">Transmembrane</keyword>
<organism evidence="2">
    <name type="scientific">candidate division WWE3 bacterium</name>
    <dbReference type="NCBI Taxonomy" id="2053526"/>
    <lineage>
        <taxon>Bacteria</taxon>
        <taxon>Katanobacteria</taxon>
    </lineage>
</organism>
<keyword evidence="1" id="KW-1133">Transmembrane helix</keyword>
<dbReference type="AlphaFoldDB" id="A0A7V5J0B6"/>
<reference evidence="2" key="1">
    <citation type="journal article" date="2020" name="mSystems">
        <title>Genome- and Community-Level Interaction Insights into Carbon Utilization and Element Cycling Functions of Hydrothermarchaeota in Hydrothermal Sediment.</title>
        <authorList>
            <person name="Zhou Z."/>
            <person name="Liu Y."/>
            <person name="Xu W."/>
            <person name="Pan J."/>
            <person name="Luo Z.H."/>
            <person name="Li M."/>
        </authorList>
    </citation>
    <scope>NUCLEOTIDE SEQUENCE [LARGE SCALE GENOMIC DNA]</scope>
    <source>
        <strain evidence="2">HyVt-517</strain>
    </source>
</reference>
<comment type="caution">
    <text evidence="2">The sequence shown here is derived from an EMBL/GenBank/DDBJ whole genome shotgun (WGS) entry which is preliminary data.</text>
</comment>